<keyword evidence="3" id="KW-1185">Reference proteome</keyword>
<sequence length="132" mass="15472">MLILTGYYTPGNYNLEMSLLRNLVHLVSEAEFKHEERSFMPVITRTKKAEMEESIKQFMDMMREMKSGQDEMKMDIKQGQEEMKQGQDAIKEEMKQGQDAIKEEMKQGQDAIKEEMKQGQDAIKRRDETMPG</sequence>
<proteinExistence type="predicted"/>
<evidence type="ECO:0000313" key="3">
    <source>
        <dbReference type="Proteomes" id="UP001162164"/>
    </source>
</evidence>
<protein>
    <submittedName>
        <fullName evidence="2">Uncharacterized protein</fullName>
    </submittedName>
</protein>
<evidence type="ECO:0000313" key="2">
    <source>
        <dbReference type="EMBL" id="KAJ8985279.1"/>
    </source>
</evidence>
<evidence type="ECO:0000256" key="1">
    <source>
        <dbReference type="SAM" id="MobiDB-lite"/>
    </source>
</evidence>
<name>A0ABQ9K4N3_9CUCU</name>
<accession>A0ABQ9K4N3</accession>
<reference evidence="2" key="1">
    <citation type="journal article" date="2023" name="Insect Mol. Biol.">
        <title>Genome sequencing provides insights into the evolution of gene families encoding plant cell wall-degrading enzymes in longhorned beetles.</title>
        <authorList>
            <person name="Shin N.R."/>
            <person name="Okamura Y."/>
            <person name="Kirsch R."/>
            <person name="Pauchet Y."/>
        </authorList>
    </citation>
    <scope>NUCLEOTIDE SEQUENCE</scope>
    <source>
        <strain evidence="2">MMC_N1</strain>
    </source>
</reference>
<feature type="region of interest" description="Disordered" evidence="1">
    <location>
        <begin position="105"/>
        <end position="132"/>
    </location>
</feature>
<gene>
    <name evidence="2" type="ORF">NQ317_007066</name>
</gene>
<dbReference type="Proteomes" id="UP001162164">
    <property type="component" value="Unassembled WGS sequence"/>
</dbReference>
<organism evidence="2 3">
    <name type="scientific">Molorchus minor</name>
    <dbReference type="NCBI Taxonomy" id="1323400"/>
    <lineage>
        <taxon>Eukaryota</taxon>
        <taxon>Metazoa</taxon>
        <taxon>Ecdysozoa</taxon>
        <taxon>Arthropoda</taxon>
        <taxon>Hexapoda</taxon>
        <taxon>Insecta</taxon>
        <taxon>Pterygota</taxon>
        <taxon>Neoptera</taxon>
        <taxon>Endopterygota</taxon>
        <taxon>Coleoptera</taxon>
        <taxon>Polyphaga</taxon>
        <taxon>Cucujiformia</taxon>
        <taxon>Chrysomeloidea</taxon>
        <taxon>Cerambycidae</taxon>
        <taxon>Lamiinae</taxon>
        <taxon>Monochamini</taxon>
        <taxon>Molorchus</taxon>
    </lineage>
</organism>
<comment type="caution">
    <text evidence="2">The sequence shown here is derived from an EMBL/GenBank/DDBJ whole genome shotgun (WGS) entry which is preliminary data.</text>
</comment>
<dbReference type="EMBL" id="JAPWTJ010000017">
    <property type="protein sequence ID" value="KAJ8985279.1"/>
    <property type="molecule type" value="Genomic_DNA"/>
</dbReference>